<evidence type="ECO:0000313" key="4">
    <source>
        <dbReference type="EMBL" id="MDC8759271.1"/>
    </source>
</evidence>
<evidence type="ECO:0000313" key="5">
    <source>
        <dbReference type="Proteomes" id="UP001221208"/>
    </source>
</evidence>
<name>A0ABT5K2R4_9BURK</name>
<keyword evidence="2" id="KW-0560">Oxidoreductase</keyword>
<dbReference type="InterPro" id="IPR050097">
    <property type="entry name" value="Ferredoxin-NADP_redctase_2"/>
</dbReference>
<gene>
    <name evidence="4" type="ORF">OIK44_16940</name>
</gene>
<dbReference type="Proteomes" id="UP001221208">
    <property type="component" value="Unassembled WGS sequence"/>
</dbReference>
<protein>
    <submittedName>
        <fullName evidence="4">NAD(P)/FAD-dependent oxidoreductase</fullName>
    </submittedName>
</protein>
<dbReference type="Pfam" id="PF07992">
    <property type="entry name" value="Pyr_redox_2"/>
    <property type="match status" value="1"/>
</dbReference>
<dbReference type="Gene3D" id="3.50.50.60">
    <property type="entry name" value="FAD/NAD(P)-binding domain"/>
    <property type="match status" value="2"/>
</dbReference>
<reference evidence="4 5" key="1">
    <citation type="submission" date="2022-10" db="EMBL/GenBank/DDBJ databases">
        <title>Janthinobacterium sp. hw3 Genome sequencing.</title>
        <authorList>
            <person name="Park S."/>
        </authorList>
    </citation>
    <scope>NUCLEOTIDE SEQUENCE [LARGE SCALE GENOMIC DNA]</scope>
    <source>
        <strain evidence="5">hw3</strain>
    </source>
</reference>
<keyword evidence="5" id="KW-1185">Reference proteome</keyword>
<evidence type="ECO:0000259" key="3">
    <source>
        <dbReference type="Pfam" id="PF07992"/>
    </source>
</evidence>
<dbReference type="InterPro" id="IPR023753">
    <property type="entry name" value="FAD/NAD-binding_dom"/>
</dbReference>
<dbReference type="EMBL" id="JAQQXR010000006">
    <property type="protein sequence ID" value="MDC8759271.1"/>
    <property type="molecule type" value="Genomic_DNA"/>
</dbReference>
<dbReference type="PRINTS" id="PR00368">
    <property type="entry name" value="FADPNR"/>
</dbReference>
<organism evidence="4 5">
    <name type="scientific">Janthinobacterium fluminis</name>
    <dbReference type="NCBI Taxonomy" id="2987524"/>
    <lineage>
        <taxon>Bacteria</taxon>
        <taxon>Pseudomonadati</taxon>
        <taxon>Pseudomonadota</taxon>
        <taxon>Betaproteobacteria</taxon>
        <taxon>Burkholderiales</taxon>
        <taxon>Oxalobacteraceae</taxon>
        <taxon>Janthinobacterium</taxon>
    </lineage>
</organism>
<dbReference type="PRINTS" id="PR00469">
    <property type="entry name" value="PNDRDTASEII"/>
</dbReference>
<dbReference type="InterPro" id="IPR036188">
    <property type="entry name" value="FAD/NAD-bd_sf"/>
</dbReference>
<keyword evidence="1" id="KW-0285">Flavoprotein</keyword>
<comment type="caution">
    <text evidence="4">The sequence shown here is derived from an EMBL/GenBank/DDBJ whole genome shotgun (WGS) entry which is preliminary data.</text>
</comment>
<proteinExistence type="predicted"/>
<evidence type="ECO:0000256" key="2">
    <source>
        <dbReference type="ARBA" id="ARBA00023002"/>
    </source>
</evidence>
<dbReference type="SUPFAM" id="SSF51905">
    <property type="entry name" value="FAD/NAD(P)-binding domain"/>
    <property type="match status" value="1"/>
</dbReference>
<accession>A0ABT5K2R4</accession>
<dbReference type="PANTHER" id="PTHR48105">
    <property type="entry name" value="THIOREDOXIN REDUCTASE 1-RELATED-RELATED"/>
    <property type="match status" value="1"/>
</dbReference>
<evidence type="ECO:0000256" key="1">
    <source>
        <dbReference type="ARBA" id="ARBA00022630"/>
    </source>
</evidence>
<feature type="domain" description="FAD/NAD(P)-binding" evidence="3">
    <location>
        <begin position="5"/>
        <end position="285"/>
    </location>
</feature>
<sequence>MTMHYDTIVIGGSFAGLSAAMQLARARRRVLVVDAGRPRNRYASHSHGFFGQDGKAPQEIAALGRRQLAAYPTVSFLDGEVQTARQADGGFVASLADGREARAARLILAIGVSDALPPIPGMQERWGATVLHCPYCHGYEIGDRPLGVLANAPASLHQALLLPDWGPTTYFTQARHEPDAQQLASLQARGVRIERTPVVALLGEAPTLHAVGLADGRIVPVYALFTAPKTSLASPLARQLGCAVEAGPLGPFIKVDERQQSSVKGVYAAGDAASPMSNATLAAAAGVLAGMAAHRSLIGM</sequence>